<dbReference type="AlphaFoldDB" id="A0AAN6ULU6"/>
<comment type="caution">
    <text evidence="2">The sequence shown here is derived from an EMBL/GenBank/DDBJ whole genome shotgun (WGS) entry which is preliminary data.</text>
</comment>
<feature type="region of interest" description="Disordered" evidence="1">
    <location>
        <begin position="70"/>
        <end position="138"/>
    </location>
</feature>
<name>A0AAN6ULU6_9PEZI</name>
<keyword evidence="3" id="KW-1185">Reference proteome</keyword>
<evidence type="ECO:0000256" key="1">
    <source>
        <dbReference type="SAM" id="MobiDB-lite"/>
    </source>
</evidence>
<organism evidence="2 3">
    <name type="scientific">Trichocladium antarcticum</name>
    <dbReference type="NCBI Taxonomy" id="1450529"/>
    <lineage>
        <taxon>Eukaryota</taxon>
        <taxon>Fungi</taxon>
        <taxon>Dikarya</taxon>
        <taxon>Ascomycota</taxon>
        <taxon>Pezizomycotina</taxon>
        <taxon>Sordariomycetes</taxon>
        <taxon>Sordariomycetidae</taxon>
        <taxon>Sordariales</taxon>
        <taxon>Chaetomiaceae</taxon>
        <taxon>Trichocladium</taxon>
    </lineage>
</organism>
<accession>A0AAN6ULU6</accession>
<evidence type="ECO:0000313" key="2">
    <source>
        <dbReference type="EMBL" id="KAK4135423.1"/>
    </source>
</evidence>
<dbReference type="Proteomes" id="UP001304895">
    <property type="component" value="Unassembled WGS sequence"/>
</dbReference>
<reference evidence="2" key="2">
    <citation type="submission" date="2023-05" db="EMBL/GenBank/DDBJ databases">
        <authorList>
            <consortium name="Lawrence Berkeley National Laboratory"/>
            <person name="Steindorff A."/>
            <person name="Hensen N."/>
            <person name="Bonometti L."/>
            <person name="Westerberg I."/>
            <person name="Brannstrom I.O."/>
            <person name="Guillou S."/>
            <person name="Cros-Aarteil S."/>
            <person name="Calhoun S."/>
            <person name="Haridas S."/>
            <person name="Kuo A."/>
            <person name="Mondo S."/>
            <person name="Pangilinan J."/>
            <person name="Riley R."/>
            <person name="Labutti K."/>
            <person name="Andreopoulos B."/>
            <person name="Lipzen A."/>
            <person name="Chen C."/>
            <person name="Yanf M."/>
            <person name="Daum C."/>
            <person name="Ng V."/>
            <person name="Clum A."/>
            <person name="Ohm R."/>
            <person name="Martin F."/>
            <person name="Silar P."/>
            <person name="Natvig D."/>
            <person name="Lalanne C."/>
            <person name="Gautier V."/>
            <person name="Ament-Velasquez S.L."/>
            <person name="Kruys A."/>
            <person name="Hutchinson M.I."/>
            <person name="Powell A.J."/>
            <person name="Barry K."/>
            <person name="Miller A.N."/>
            <person name="Grigoriev I.V."/>
            <person name="Debuchy R."/>
            <person name="Gladieux P."/>
            <person name="Thoren M.H."/>
            <person name="Johannesson H."/>
        </authorList>
    </citation>
    <scope>NUCLEOTIDE SEQUENCE</scope>
    <source>
        <strain evidence="2">CBS 123565</strain>
    </source>
</reference>
<feature type="compositionally biased region" description="Polar residues" evidence="1">
    <location>
        <begin position="83"/>
        <end position="94"/>
    </location>
</feature>
<evidence type="ECO:0000313" key="3">
    <source>
        <dbReference type="Proteomes" id="UP001304895"/>
    </source>
</evidence>
<sequence>MMLCTGRAWGVAVQSGAPSGPVSEAEWGRPAVVDGFDGRIRRQRSTTPQKRVCCRLQVQQQSCRRLMAGSSQHVSHVLPPGGTSKTGDGESPQSCPRPALEFPGSRGAPAGQGGSGEFRGPGPLGIRMHKKEVGMKKKGKRNRVLCMYPVRHSRAAGLRWALGQNLN</sequence>
<gene>
    <name evidence="2" type="ORF">BT67DRAFT_275854</name>
</gene>
<dbReference type="EMBL" id="MU853406">
    <property type="protein sequence ID" value="KAK4135423.1"/>
    <property type="molecule type" value="Genomic_DNA"/>
</dbReference>
<feature type="compositionally biased region" description="Gly residues" evidence="1">
    <location>
        <begin position="110"/>
        <end position="123"/>
    </location>
</feature>
<protein>
    <submittedName>
        <fullName evidence="2">Uncharacterized protein</fullName>
    </submittedName>
</protein>
<proteinExistence type="predicted"/>
<reference evidence="2" key="1">
    <citation type="journal article" date="2023" name="Mol. Phylogenet. Evol.">
        <title>Genome-scale phylogeny and comparative genomics of the fungal order Sordariales.</title>
        <authorList>
            <person name="Hensen N."/>
            <person name="Bonometti L."/>
            <person name="Westerberg I."/>
            <person name="Brannstrom I.O."/>
            <person name="Guillou S."/>
            <person name="Cros-Aarteil S."/>
            <person name="Calhoun S."/>
            <person name="Haridas S."/>
            <person name="Kuo A."/>
            <person name="Mondo S."/>
            <person name="Pangilinan J."/>
            <person name="Riley R."/>
            <person name="LaButti K."/>
            <person name="Andreopoulos B."/>
            <person name="Lipzen A."/>
            <person name="Chen C."/>
            <person name="Yan M."/>
            <person name="Daum C."/>
            <person name="Ng V."/>
            <person name="Clum A."/>
            <person name="Steindorff A."/>
            <person name="Ohm R.A."/>
            <person name="Martin F."/>
            <person name="Silar P."/>
            <person name="Natvig D.O."/>
            <person name="Lalanne C."/>
            <person name="Gautier V."/>
            <person name="Ament-Velasquez S.L."/>
            <person name="Kruys A."/>
            <person name="Hutchinson M.I."/>
            <person name="Powell A.J."/>
            <person name="Barry K."/>
            <person name="Miller A.N."/>
            <person name="Grigoriev I.V."/>
            <person name="Debuchy R."/>
            <person name="Gladieux P."/>
            <person name="Hiltunen Thoren M."/>
            <person name="Johannesson H."/>
        </authorList>
    </citation>
    <scope>NUCLEOTIDE SEQUENCE</scope>
    <source>
        <strain evidence="2">CBS 123565</strain>
    </source>
</reference>